<dbReference type="GO" id="GO:0009228">
    <property type="term" value="P:thiamine biosynthetic process"/>
    <property type="evidence" value="ECO:0007669"/>
    <property type="project" value="InterPro"/>
</dbReference>
<dbReference type="SUPFAM" id="SSF53613">
    <property type="entry name" value="Ribokinase-like"/>
    <property type="match status" value="1"/>
</dbReference>
<sequence>MIDHAKTPAVALTIAGSDSSGGAGIQADLKTFTVLGVYGASAITALTAQNTVGVRGVHTTPVEFLKAQIAAVLDDLKVNASKIGMLANAEIIKTVAAAIETYRLHPIVLDPVMVATSGDRLLAADAIAALREELIPRVDLLTPNLIEAADLLQEQPVEDIHAVEDQARRLLKLGCGAVLIKGGHGSGDVAIDLLVDKAGCQIFERPRLITQNTHGTGCTLSAAITAYLAMGQDLRSAVGCAKEFVWHALESATQQKLGHGSGPLDHMHALGTRTCM</sequence>
<dbReference type="Pfam" id="PF08543">
    <property type="entry name" value="Phos_pyr_kin"/>
    <property type="match status" value="1"/>
</dbReference>
<dbReference type="GO" id="GO:0009229">
    <property type="term" value="P:thiamine diphosphate biosynthetic process"/>
    <property type="evidence" value="ECO:0007669"/>
    <property type="project" value="UniProtKB-UniPathway"/>
</dbReference>
<evidence type="ECO:0000256" key="1">
    <source>
        <dbReference type="ARBA" id="ARBA00004948"/>
    </source>
</evidence>
<keyword evidence="4" id="KW-0547">Nucleotide-binding</keyword>
<dbReference type="FunFam" id="3.40.1190.20:FF:000003">
    <property type="entry name" value="Phosphomethylpyrimidine kinase ThiD"/>
    <property type="match status" value="1"/>
</dbReference>
<gene>
    <name evidence="8" type="primary">thiD</name>
    <name evidence="8" type="ORF">YBN1229_v1_2975</name>
</gene>
<dbReference type="PANTHER" id="PTHR20858">
    <property type="entry name" value="PHOSPHOMETHYLPYRIMIDINE KINASE"/>
    <property type="match status" value="1"/>
</dbReference>
<dbReference type="UniPathway" id="UPA00060">
    <property type="reaction ID" value="UER00138"/>
</dbReference>
<comment type="pathway">
    <text evidence="1">Cofactor biosynthesis; thiamine diphosphate biosynthesis.</text>
</comment>
<keyword evidence="6" id="KW-0067">ATP-binding</keyword>
<evidence type="ECO:0000256" key="4">
    <source>
        <dbReference type="ARBA" id="ARBA00022741"/>
    </source>
</evidence>
<proteinExistence type="predicted"/>
<dbReference type="KEGG" id="fiy:BN1229_v1_2975"/>
<dbReference type="PANTHER" id="PTHR20858:SF17">
    <property type="entry name" value="HYDROXYMETHYLPYRIMIDINE_PHOSPHOMETHYLPYRIMIDINE KINASE THI20-RELATED"/>
    <property type="match status" value="1"/>
</dbReference>
<feature type="domain" description="Pyridoxamine kinase/Phosphomethylpyrimidine kinase" evidence="7">
    <location>
        <begin position="18"/>
        <end position="264"/>
    </location>
</feature>
<name>A0A0D6JIM0_9HYPH</name>
<keyword evidence="3 8" id="KW-0808">Transferase</keyword>
<dbReference type="NCBIfam" id="TIGR00097">
    <property type="entry name" value="HMP-P_kinase"/>
    <property type="match status" value="1"/>
</dbReference>
<dbReference type="GO" id="GO:0008902">
    <property type="term" value="F:hydroxymethylpyrimidine kinase activity"/>
    <property type="evidence" value="ECO:0007669"/>
    <property type="project" value="UniProtKB-EC"/>
</dbReference>
<dbReference type="Proteomes" id="UP000033187">
    <property type="component" value="Chromosome 1"/>
</dbReference>
<keyword evidence="5 8" id="KW-0418">Kinase</keyword>
<protein>
    <recommendedName>
        <fullName evidence="2">hydroxymethylpyrimidine kinase</fullName>
        <ecNumber evidence="2">2.7.1.49</ecNumber>
    </recommendedName>
</protein>
<dbReference type="InterPro" id="IPR029056">
    <property type="entry name" value="Ribokinase-like"/>
</dbReference>
<accession>A0A0D6JIM0</accession>
<dbReference type="InterPro" id="IPR004399">
    <property type="entry name" value="HMP/HMP-P_kinase_dom"/>
</dbReference>
<dbReference type="EC" id="2.7.1.49" evidence="2"/>
<dbReference type="GO" id="GO:0005829">
    <property type="term" value="C:cytosol"/>
    <property type="evidence" value="ECO:0007669"/>
    <property type="project" value="TreeGrafter"/>
</dbReference>
<evidence type="ECO:0000313" key="9">
    <source>
        <dbReference type="Proteomes" id="UP000033187"/>
    </source>
</evidence>
<evidence type="ECO:0000256" key="3">
    <source>
        <dbReference type="ARBA" id="ARBA00022679"/>
    </source>
</evidence>
<reference evidence="9" key="1">
    <citation type="submission" date="2015-02" db="EMBL/GenBank/DDBJ databases">
        <authorList>
            <person name="Chooi Y.-H."/>
        </authorList>
    </citation>
    <scope>NUCLEOTIDE SEQUENCE [LARGE SCALE GENOMIC DNA]</scope>
    <source>
        <strain evidence="9">strain Y</strain>
    </source>
</reference>
<dbReference type="GO" id="GO:0005524">
    <property type="term" value="F:ATP binding"/>
    <property type="evidence" value="ECO:0007669"/>
    <property type="project" value="UniProtKB-KW"/>
</dbReference>
<organism evidence="8 9">
    <name type="scientific">Candidatus Filomicrobium marinum</name>
    <dbReference type="NCBI Taxonomy" id="1608628"/>
    <lineage>
        <taxon>Bacteria</taxon>
        <taxon>Pseudomonadati</taxon>
        <taxon>Pseudomonadota</taxon>
        <taxon>Alphaproteobacteria</taxon>
        <taxon>Hyphomicrobiales</taxon>
        <taxon>Hyphomicrobiaceae</taxon>
        <taxon>Filomicrobium</taxon>
    </lineage>
</organism>
<evidence type="ECO:0000256" key="2">
    <source>
        <dbReference type="ARBA" id="ARBA00012135"/>
    </source>
</evidence>
<dbReference type="CDD" id="cd01169">
    <property type="entry name" value="HMPP_kinase"/>
    <property type="match status" value="1"/>
</dbReference>
<dbReference type="EMBL" id="LN829119">
    <property type="protein sequence ID" value="CPR21272.1"/>
    <property type="molecule type" value="Genomic_DNA"/>
</dbReference>
<dbReference type="InterPro" id="IPR013749">
    <property type="entry name" value="PM/HMP-P_kinase-1"/>
</dbReference>
<dbReference type="GO" id="GO:0008972">
    <property type="term" value="F:phosphomethylpyrimidine kinase activity"/>
    <property type="evidence" value="ECO:0007669"/>
    <property type="project" value="InterPro"/>
</dbReference>
<dbReference type="AlphaFoldDB" id="A0A0D6JIM0"/>
<keyword evidence="9" id="KW-1185">Reference proteome</keyword>
<evidence type="ECO:0000313" key="8">
    <source>
        <dbReference type="EMBL" id="CPR21272.1"/>
    </source>
</evidence>
<evidence type="ECO:0000256" key="6">
    <source>
        <dbReference type="ARBA" id="ARBA00022840"/>
    </source>
</evidence>
<evidence type="ECO:0000259" key="7">
    <source>
        <dbReference type="Pfam" id="PF08543"/>
    </source>
</evidence>
<evidence type="ECO:0000256" key="5">
    <source>
        <dbReference type="ARBA" id="ARBA00022777"/>
    </source>
</evidence>
<dbReference type="KEGG" id="fil:BN1229_v1_2942"/>
<dbReference type="Gene3D" id="3.40.1190.20">
    <property type="match status" value="1"/>
</dbReference>
<dbReference type="RefSeq" id="WP_244464928.1">
    <property type="nucleotide sequence ID" value="NZ_LN829118.1"/>
</dbReference>